<dbReference type="SUPFAM" id="SSF52172">
    <property type="entry name" value="CheY-like"/>
    <property type="match status" value="1"/>
</dbReference>
<dbReference type="Gene3D" id="3.40.50.2300">
    <property type="match status" value="1"/>
</dbReference>
<dbReference type="AlphaFoldDB" id="A0A8J7TMQ2"/>
<dbReference type="EMBL" id="JAFLCK010000038">
    <property type="protein sequence ID" value="MBN8662410.1"/>
    <property type="molecule type" value="Genomic_DNA"/>
</dbReference>
<evidence type="ECO:0000259" key="8">
    <source>
        <dbReference type="PROSITE" id="PS50110"/>
    </source>
</evidence>
<feature type="domain" description="Response regulatory" evidence="8">
    <location>
        <begin position="3"/>
        <end position="117"/>
    </location>
</feature>
<evidence type="ECO:0000256" key="4">
    <source>
        <dbReference type="ARBA" id="ARBA00023125"/>
    </source>
</evidence>
<dbReference type="PANTHER" id="PTHR48111:SF40">
    <property type="entry name" value="PHOSPHATE REGULON TRANSCRIPTIONAL REGULATORY PROTEIN PHOB"/>
    <property type="match status" value="1"/>
</dbReference>
<keyword evidence="2" id="KW-0902">Two-component regulatory system</keyword>
<feature type="modified residue" description="4-aspartylphosphate" evidence="6">
    <location>
        <position position="52"/>
    </location>
</feature>
<proteinExistence type="predicted"/>
<dbReference type="Pfam" id="PF00486">
    <property type="entry name" value="Trans_reg_C"/>
    <property type="match status" value="1"/>
</dbReference>
<dbReference type="GO" id="GO:0000156">
    <property type="term" value="F:phosphorelay response regulator activity"/>
    <property type="evidence" value="ECO:0007669"/>
    <property type="project" value="TreeGrafter"/>
</dbReference>
<dbReference type="GO" id="GO:0000976">
    <property type="term" value="F:transcription cis-regulatory region binding"/>
    <property type="evidence" value="ECO:0007669"/>
    <property type="project" value="TreeGrafter"/>
</dbReference>
<dbReference type="Proteomes" id="UP000664277">
    <property type="component" value="Unassembled WGS sequence"/>
</dbReference>
<evidence type="ECO:0000313" key="11">
    <source>
        <dbReference type="Proteomes" id="UP000664277"/>
    </source>
</evidence>
<keyword evidence="5" id="KW-0804">Transcription</keyword>
<dbReference type="CDD" id="cd17574">
    <property type="entry name" value="REC_OmpR"/>
    <property type="match status" value="1"/>
</dbReference>
<evidence type="ECO:0000256" key="6">
    <source>
        <dbReference type="PROSITE-ProRule" id="PRU00169"/>
    </source>
</evidence>
<dbReference type="Gene3D" id="1.10.10.10">
    <property type="entry name" value="Winged helix-like DNA-binding domain superfamily/Winged helix DNA-binding domain"/>
    <property type="match status" value="1"/>
</dbReference>
<keyword evidence="4 7" id="KW-0238">DNA-binding</keyword>
<organism evidence="10 11">
    <name type="scientific">Candidatus Obscuribacter phosphatis</name>
    <dbReference type="NCBI Taxonomy" id="1906157"/>
    <lineage>
        <taxon>Bacteria</taxon>
        <taxon>Bacillati</taxon>
        <taxon>Candidatus Melainabacteria</taxon>
        <taxon>Candidatus Obscuribacterales</taxon>
        <taxon>Candidatus Obscuribacteraceae</taxon>
        <taxon>Candidatus Obscuribacter</taxon>
    </lineage>
</organism>
<gene>
    <name evidence="10" type="ORF">J0M35_18720</name>
</gene>
<comment type="caution">
    <text evidence="10">The sequence shown here is derived from an EMBL/GenBank/DDBJ whole genome shotgun (WGS) entry which is preliminary data.</text>
</comment>
<dbReference type="PANTHER" id="PTHR48111">
    <property type="entry name" value="REGULATOR OF RPOS"/>
    <property type="match status" value="1"/>
</dbReference>
<name>A0A8J7TMQ2_9BACT</name>
<keyword evidence="3" id="KW-0805">Transcription regulation</keyword>
<accession>A0A8J7TMQ2</accession>
<dbReference type="FunFam" id="3.40.50.2300:FF:000001">
    <property type="entry name" value="DNA-binding response regulator PhoB"/>
    <property type="match status" value="1"/>
</dbReference>
<feature type="domain" description="OmpR/PhoB-type" evidence="9">
    <location>
        <begin position="125"/>
        <end position="223"/>
    </location>
</feature>
<dbReference type="InterPro" id="IPR036388">
    <property type="entry name" value="WH-like_DNA-bd_sf"/>
</dbReference>
<dbReference type="PROSITE" id="PS51755">
    <property type="entry name" value="OMPR_PHOB"/>
    <property type="match status" value="1"/>
</dbReference>
<dbReference type="PROSITE" id="PS50110">
    <property type="entry name" value="RESPONSE_REGULATORY"/>
    <property type="match status" value="1"/>
</dbReference>
<evidence type="ECO:0000256" key="7">
    <source>
        <dbReference type="PROSITE-ProRule" id="PRU01091"/>
    </source>
</evidence>
<dbReference type="GO" id="GO:0006355">
    <property type="term" value="P:regulation of DNA-templated transcription"/>
    <property type="evidence" value="ECO:0007669"/>
    <property type="project" value="InterPro"/>
</dbReference>
<evidence type="ECO:0000313" key="10">
    <source>
        <dbReference type="EMBL" id="MBN8662410.1"/>
    </source>
</evidence>
<evidence type="ECO:0000256" key="5">
    <source>
        <dbReference type="ARBA" id="ARBA00023163"/>
    </source>
</evidence>
<dbReference type="InterPro" id="IPR039420">
    <property type="entry name" value="WalR-like"/>
</dbReference>
<reference evidence="10" key="1">
    <citation type="submission" date="2021-02" db="EMBL/GenBank/DDBJ databases">
        <title>Genome-Resolved Metagenomics of a Microbial Community Performing Photosynthetic Biological Nutrient Removal.</title>
        <authorList>
            <person name="Mcdaniel E.A."/>
        </authorList>
    </citation>
    <scope>NUCLEOTIDE SEQUENCE</scope>
    <source>
        <strain evidence="10">UWPOB_OBS1</strain>
    </source>
</reference>
<dbReference type="InterPro" id="IPR011006">
    <property type="entry name" value="CheY-like_superfamily"/>
</dbReference>
<dbReference type="GO" id="GO:0032993">
    <property type="term" value="C:protein-DNA complex"/>
    <property type="evidence" value="ECO:0007669"/>
    <property type="project" value="TreeGrafter"/>
</dbReference>
<protein>
    <submittedName>
        <fullName evidence="10">Response regulator transcription factor</fullName>
    </submittedName>
</protein>
<evidence type="ECO:0000259" key="9">
    <source>
        <dbReference type="PROSITE" id="PS51755"/>
    </source>
</evidence>
<sequence length="223" mass="25092">MAKILLVDDDQNLVAGLTQFLEEQSYQIEAVQDGEDALQMLSSFHYDAIVLDWNLPGMSGEAICKEYRRRGGQTPIIFLTGQNDIEFLERGLAAGADDYLTKPFAARELAARLRSLLRRRQGAFEAELQANGLLLKPEMNLLTDGNEKVTLRPKETALLEFLLRNPNKIFSAQQLLDMVWSSDSAATSNTVRTWMGLLRQKLSLFNQQDLIKTIPGAGYILER</sequence>
<dbReference type="InterPro" id="IPR001789">
    <property type="entry name" value="Sig_transdc_resp-reg_receiver"/>
</dbReference>
<dbReference type="Pfam" id="PF00072">
    <property type="entry name" value="Response_reg"/>
    <property type="match status" value="1"/>
</dbReference>
<dbReference type="SMART" id="SM00862">
    <property type="entry name" value="Trans_reg_C"/>
    <property type="match status" value="1"/>
</dbReference>
<evidence type="ECO:0000256" key="1">
    <source>
        <dbReference type="ARBA" id="ARBA00022553"/>
    </source>
</evidence>
<dbReference type="GO" id="GO:0005829">
    <property type="term" value="C:cytosol"/>
    <property type="evidence" value="ECO:0007669"/>
    <property type="project" value="TreeGrafter"/>
</dbReference>
<dbReference type="SMART" id="SM00448">
    <property type="entry name" value="REC"/>
    <property type="match status" value="1"/>
</dbReference>
<evidence type="ECO:0000256" key="2">
    <source>
        <dbReference type="ARBA" id="ARBA00023012"/>
    </source>
</evidence>
<feature type="DNA-binding region" description="OmpR/PhoB-type" evidence="7">
    <location>
        <begin position="125"/>
        <end position="223"/>
    </location>
</feature>
<dbReference type="CDD" id="cd00383">
    <property type="entry name" value="trans_reg_C"/>
    <property type="match status" value="1"/>
</dbReference>
<keyword evidence="1 6" id="KW-0597">Phosphoprotein</keyword>
<dbReference type="InterPro" id="IPR001867">
    <property type="entry name" value="OmpR/PhoB-type_DNA-bd"/>
</dbReference>
<evidence type="ECO:0000256" key="3">
    <source>
        <dbReference type="ARBA" id="ARBA00023015"/>
    </source>
</evidence>